<dbReference type="InterPro" id="IPR050833">
    <property type="entry name" value="Poly_Biosynth_Transport"/>
</dbReference>
<evidence type="ECO:0000256" key="3">
    <source>
        <dbReference type="ARBA" id="ARBA00022692"/>
    </source>
</evidence>
<keyword evidence="2" id="KW-1003">Cell membrane</keyword>
<feature type="transmembrane region" description="Helical" evidence="6">
    <location>
        <begin position="56"/>
        <end position="80"/>
    </location>
</feature>
<proteinExistence type="predicted"/>
<protein>
    <recommendedName>
        <fullName evidence="9">Polysaccharide biosynthesis protein</fullName>
    </recommendedName>
</protein>
<feature type="transmembrane region" description="Helical" evidence="6">
    <location>
        <begin position="304"/>
        <end position="322"/>
    </location>
</feature>
<evidence type="ECO:0000256" key="4">
    <source>
        <dbReference type="ARBA" id="ARBA00022989"/>
    </source>
</evidence>
<dbReference type="Proteomes" id="UP001596106">
    <property type="component" value="Unassembled WGS sequence"/>
</dbReference>
<evidence type="ECO:0000256" key="6">
    <source>
        <dbReference type="SAM" id="Phobius"/>
    </source>
</evidence>
<feature type="transmembrane region" description="Helical" evidence="6">
    <location>
        <begin position="101"/>
        <end position="119"/>
    </location>
</feature>
<feature type="transmembrane region" description="Helical" evidence="6">
    <location>
        <begin position="180"/>
        <end position="203"/>
    </location>
</feature>
<feature type="transmembrane region" description="Helical" evidence="6">
    <location>
        <begin position="374"/>
        <end position="391"/>
    </location>
</feature>
<reference evidence="8" key="1">
    <citation type="journal article" date="2019" name="Int. J. Syst. Evol. Microbiol.">
        <title>The Global Catalogue of Microorganisms (GCM) 10K type strain sequencing project: providing services to taxonomists for standard genome sequencing and annotation.</title>
        <authorList>
            <consortium name="The Broad Institute Genomics Platform"/>
            <consortium name="The Broad Institute Genome Sequencing Center for Infectious Disease"/>
            <person name="Wu L."/>
            <person name="Ma J."/>
        </authorList>
    </citation>
    <scope>NUCLEOTIDE SEQUENCE [LARGE SCALE GENOMIC DNA]</scope>
    <source>
        <strain evidence="8">CCUG 55250</strain>
    </source>
</reference>
<feature type="transmembrane region" description="Helical" evidence="6">
    <location>
        <begin position="342"/>
        <end position="362"/>
    </location>
</feature>
<dbReference type="RefSeq" id="WP_379850210.1">
    <property type="nucleotide sequence ID" value="NZ_JBHSMA010000013.1"/>
</dbReference>
<evidence type="ECO:0000313" key="7">
    <source>
        <dbReference type="EMBL" id="MFC5412570.1"/>
    </source>
</evidence>
<accession>A0ABW0IGE7</accession>
<keyword evidence="3 6" id="KW-0812">Transmembrane</keyword>
<keyword evidence="8" id="KW-1185">Reference proteome</keyword>
<evidence type="ECO:0000256" key="2">
    <source>
        <dbReference type="ARBA" id="ARBA00022475"/>
    </source>
</evidence>
<feature type="transmembrane region" description="Helical" evidence="6">
    <location>
        <begin position="397"/>
        <end position="414"/>
    </location>
</feature>
<keyword evidence="4 6" id="KW-1133">Transmembrane helix</keyword>
<feature type="transmembrane region" description="Helical" evidence="6">
    <location>
        <begin position="152"/>
        <end position="174"/>
    </location>
</feature>
<evidence type="ECO:0000256" key="5">
    <source>
        <dbReference type="ARBA" id="ARBA00023136"/>
    </source>
</evidence>
<evidence type="ECO:0000256" key="1">
    <source>
        <dbReference type="ARBA" id="ARBA00004651"/>
    </source>
</evidence>
<feature type="transmembrane region" description="Helical" evidence="6">
    <location>
        <begin position="273"/>
        <end position="292"/>
    </location>
</feature>
<feature type="transmembrane region" description="Helical" evidence="6">
    <location>
        <begin position="22"/>
        <end position="44"/>
    </location>
</feature>
<gene>
    <name evidence="7" type="ORF">ACFPMF_24810</name>
</gene>
<evidence type="ECO:0000313" key="8">
    <source>
        <dbReference type="Proteomes" id="UP001596106"/>
    </source>
</evidence>
<name>A0ABW0IGE7_9BACT</name>
<evidence type="ECO:0008006" key="9">
    <source>
        <dbReference type="Google" id="ProtNLM"/>
    </source>
</evidence>
<comment type="subcellular location">
    <subcellularLocation>
        <location evidence="1">Cell membrane</location>
        <topology evidence="1">Multi-pass membrane protein</topology>
    </subcellularLocation>
</comment>
<organism evidence="7 8">
    <name type="scientific">Larkinella bovis</name>
    <dbReference type="NCBI Taxonomy" id="683041"/>
    <lineage>
        <taxon>Bacteria</taxon>
        <taxon>Pseudomonadati</taxon>
        <taxon>Bacteroidota</taxon>
        <taxon>Cytophagia</taxon>
        <taxon>Cytophagales</taxon>
        <taxon>Spirosomataceae</taxon>
        <taxon>Larkinella</taxon>
    </lineage>
</organism>
<dbReference type="PANTHER" id="PTHR30250:SF11">
    <property type="entry name" value="O-ANTIGEN TRANSPORTER-RELATED"/>
    <property type="match status" value="1"/>
</dbReference>
<dbReference type="PANTHER" id="PTHR30250">
    <property type="entry name" value="PST FAMILY PREDICTED COLANIC ACID TRANSPORTER"/>
    <property type="match status" value="1"/>
</dbReference>
<sequence length="428" mass="48444">MIQNPLIEKAAKFLPKSTLKKGFWAVLDQGLFAGSNFFVGILLARWMNNESYGGFSIAYSTFLFIGAIHTAFISEPMTVYGSGTYQQNLHSYKELIERKHWLWTITTSILLLIPTIYYYNINEQIIAESLLGLALSGPCILHLWIYRKICYILNIPHLAAIGGIIYMAIFLITITTSKHYIIVTPFISLSLMGASSLIASNFIKRQLPIYRTTNDSLNNIEVTTKHYNYGKWALLASISAWIPANVYNFIIPISGDLSAVGSLKALMNLLMPILHFNAAITSLIIPNFVRYIKNNTINKNFKIISMYIMSISLLYWLILFIYGERIGYSLYAGRYTFDKTLFLLLGIIPILSSQINIYTSYLRAKDMPHAFSKAFLIGGIITVLIGGPLSLLYKEKGAIISIIITNTVLILLLWHQKIRIQEPNHIKL</sequence>
<keyword evidence="5 6" id="KW-0472">Membrane</keyword>
<dbReference type="EMBL" id="JBHSMA010000013">
    <property type="protein sequence ID" value="MFC5412570.1"/>
    <property type="molecule type" value="Genomic_DNA"/>
</dbReference>
<comment type="caution">
    <text evidence="7">The sequence shown here is derived from an EMBL/GenBank/DDBJ whole genome shotgun (WGS) entry which is preliminary data.</text>
</comment>
<feature type="transmembrane region" description="Helical" evidence="6">
    <location>
        <begin position="232"/>
        <end position="253"/>
    </location>
</feature>